<protein>
    <submittedName>
        <fullName evidence="3">YdcF family protein</fullName>
    </submittedName>
</protein>
<comment type="caution">
    <text evidence="3">The sequence shown here is derived from an EMBL/GenBank/DDBJ whole genome shotgun (WGS) entry which is preliminary data.</text>
</comment>
<dbReference type="CDD" id="cd06259">
    <property type="entry name" value="YdcF-like"/>
    <property type="match status" value="1"/>
</dbReference>
<dbReference type="PANTHER" id="PTHR30336:SF4">
    <property type="entry name" value="ENVELOPE BIOGENESIS FACTOR ELYC"/>
    <property type="match status" value="1"/>
</dbReference>
<dbReference type="InterPro" id="IPR051599">
    <property type="entry name" value="Cell_Envelope_Assoc"/>
</dbReference>
<keyword evidence="1" id="KW-0812">Transmembrane</keyword>
<dbReference type="InterPro" id="IPR014729">
    <property type="entry name" value="Rossmann-like_a/b/a_fold"/>
</dbReference>
<proteinExistence type="predicted"/>
<dbReference type="InterPro" id="IPR003848">
    <property type="entry name" value="DUF218"/>
</dbReference>
<keyword evidence="4" id="KW-1185">Reference proteome</keyword>
<dbReference type="Pfam" id="PF02698">
    <property type="entry name" value="DUF218"/>
    <property type="match status" value="1"/>
</dbReference>
<keyword evidence="1" id="KW-0472">Membrane</keyword>
<sequence length="235" mass="25864">MAQVRTRAVKLLVSGVLVATASGTVAFSSMALWALEASTESSWVDPAGAQALVVPAGALSRVRLAAELHQATKLPILLSGAVDKRSRGDSSHMRDLFESGYDITPQWLEVRARTTEENAAYSSCLLHAKGIHVIVLVTDADHMLRAKLWHQYYGFQVLEAPSSFSRAATTLRDFFPSSSGYYRTYRFIHELGGLAEYFLKRVLGVRLTCKADFPIYPDRSQADWAGMTPRPNVAV</sequence>
<dbReference type="AlphaFoldDB" id="A0A936ZKV4"/>
<evidence type="ECO:0000256" key="1">
    <source>
        <dbReference type="SAM" id="Phobius"/>
    </source>
</evidence>
<dbReference type="RefSeq" id="WP_201682571.1">
    <property type="nucleotide sequence ID" value="NZ_JAEQNA010000001.1"/>
</dbReference>
<dbReference type="Gene3D" id="3.40.50.620">
    <property type="entry name" value="HUPs"/>
    <property type="match status" value="1"/>
</dbReference>
<accession>A0A936ZKV4</accession>
<dbReference type="Proteomes" id="UP000613011">
    <property type="component" value="Unassembled WGS sequence"/>
</dbReference>
<name>A0A936ZKV4_9BURK</name>
<dbReference type="EMBL" id="JAEQNA010000001">
    <property type="protein sequence ID" value="MBL0419551.1"/>
    <property type="molecule type" value="Genomic_DNA"/>
</dbReference>
<dbReference type="GO" id="GO:0005886">
    <property type="term" value="C:plasma membrane"/>
    <property type="evidence" value="ECO:0007669"/>
    <property type="project" value="TreeGrafter"/>
</dbReference>
<evidence type="ECO:0000313" key="3">
    <source>
        <dbReference type="EMBL" id="MBL0419551.1"/>
    </source>
</evidence>
<gene>
    <name evidence="3" type="ORF">JI739_04230</name>
</gene>
<dbReference type="PANTHER" id="PTHR30336">
    <property type="entry name" value="INNER MEMBRANE PROTEIN, PROBABLE PERMEASE"/>
    <property type="match status" value="1"/>
</dbReference>
<keyword evidence="1" id="KW-1133">Transmembrane helix</keyword>
<dbReference type="GO" id="GO:0043164">
    <property type="term" value="P:Gram-negative-bacterium-type cell wall biogenesis"/>
    <property type="evidence" value="ECO:0007669"/>
    <property type="project" value="TreeGrafter"/>
</dbReference>
<evidence type="ECO:0000259" key="2">
    <source>
        <dbReference type="Pfam" id="PF02698"/>
    </source>
</evidence>
<evidence type="ECO:0000313" key="4">
    <source>
        <dbReference type="Proteomes" id="UP000613011"/>
    </source>
</evidence>
<feature type="domain" description="DUF218" evidence="2">
    <location>
        <begin position="51"/>
        <end position="192"/>
    </location>
</feature>
<dbReference type="GO" id="GO:0000270">
    <property type="term" value="P:peptidoglycan metabolic process"/>
    <property type="evidence" value="ECO:0007669"/>
    <property type="project" value="TreeGrafter"/>
</dbReference>
<organism evidence="3 4">
    <name type="scientific">Ramlibacter aurantiacus</name>
    <dbReference type="NCBI Taxonomy" id="2801330"/>
    <lineage>
        <taxon>Bacteria</taxon>
        <taxon>Pseudomonadati</taxon>
        <taxon>Pseudomonadota</taxon>
        <taxon>Betaproteobacteria</taxon>
        <taxon>Burkholderiales</taxon>
        <taxon>Comamonadaceae</taxon>
        <taxon>Ramlibacter</taxon>
    </lineage>
</organism>
<reference evidence="3" key="1">
    <citation type="submission" date="2021-01" db="EMBL/GenBank/DDBJ databases">
        <title>Ramlibacter sp. strain AW1 16S ribosomal RNA gene Genome sequencing and assembly.</title>
        <authorList>
            <person name="Kang M."/>
        </authorList>
    </citation>
    <scope>NUCLEOTIDE SEQUENCE</scope>
    <source>
        <strain evidence="3">AW1</strain>
    </source>
</reference>
<feature type="transmembrane region" description="Helical" evidence="1">
    <location>
        <begin position="12"/>
        <end position="35"/>
    </location>
</feature>